<dbReference type="PANTHER" id="PTHR43877:SF1">
    <property type="entry name" value="ACETYLTRANSFERASE"/>
    <property type="match status" value="1"/>
</dbReference>
<dbReference type="Pfam" id="PF00583">
    <property type="entry name" value="Acetyltransf_1"/>
    <property type="match status" value="1"/>
</dbReference>
<dbReference type="CDD" id="cd04301">
    <property type="entry name" value="NAT_SF"/>
    <property type="match status" value="1"/>
</dbReference>
<evidence type="ECO:0000256" key="2">
    <source>
        <dbReference type="ARBA" id="ARBA00023315"/>
    </source>
</evidence>
<dbReference type="PANTHER" id="PTHR43877">
    <property type="entry name" value="AMINOALKYLPHOSPHONATE N-ACETYLTRANSFERASE-RELATED-RELATED"/>
    <property type="match status" value="1"/>
</dbReference>
<name>A0A848M4A9_PAELE</name>
<keyword evidence="1 4" id="KW-0808">Transferase</keyword>
<dbReference type="Gene3D" id="3.40.630.30">
    <property type="match status" value="1"/>
</dbReference>
<reference evidence="4 5" key="1">
    <citation type="submission" date="2020-04" db="EMBL/GenBank/DDBJ databases">
        <title>Paenibacillus algicola sp. nov., a novel marine bacterium producing alginate lyase.</title>
        <authorList>
            <person name="Huang H."/>
        </authorList>
    </citation>
    <scope>NUCLEOTIDE SEQUENCE [LARGE SCALE GENOMIC DNA]</scope>
    <source>
        <strain evidence="4 5">L7-75</strain>
    </source>
</reference>
<organism evidence="4 5">
    <name type="scientific">Paenibacillus lemnae</name>
    <dbReference type="NCBI Taxonomy" id="1330551"/>
    <lineage>
        <taxon>Bacteria</taxon>
        <taxon>Bacillati</taxon>
        <taxon>Bacillota</taxon>
        <taxon>Bacilli</taxon>
        <taxon>Bacillales</taxon>
        <taxon>Paenibacillaceae</taxon>
        <taxon>Paenibacillus</taxon>
    </lineage>
</organism>
<sequence>MFIRQAQPADAQAAARLLYDALHDVAHQLTGMKSEEDVIRVLVSFFEQEEGRLGYRQALICEVEGTAVGIVISYGGSESAVLDRPILNRLRMLKQDSSLTLDPEADHDEFYIDTLSVSAEFAGRGIGTALMNAAKERAKEQGFFKIALAVARGNQRAHDLYLRNGYKSDKEIMINGHPYAHMVKWL</sequence>
<dbReference type="GO" id="GO:0016747">
    <property type="term" value="F:acyltransferase activity, transferring groups other than amino-acyl groups"/>
    <property type="evidence" value="ECO:0007669"/>
    <property type="project" value="InterPro"/>
</dbReference>
<evidence type="ECO:0000313" key="5">
    <source>
        <dbReference type="Proteomes" id="UP000565468"/>
    </source>
</evidence>
<dbReference type="EMBL" id="JABBPN010000005">
    <property type="protein sequence ID" value="NMO95767.1"/>
    <property type="molecule type" value="Genomic_DNA"/>
</dbReference>
<protein>
    <submittedName>
        <fullName evidence="4">GNAT family N-acetyltransferase</fullName>
    </submittedName>
</protein>
<dbReference type="InterPro" id="IPR016181">
    <property type="entry name" value="Acyl_CoA_acyltransferase"/>
</dbReference>
<dbReference type="Proteomes" id="UP000565468">
    <property type="component" value="Unassembled WGS sequence"/>
</dbReference>
<gene>
    <name evidence="4" type="ORF">HII30_08265</name>
</gene>
<dbReference type="InterPro" id="IPR000182">
    <property type="entry name" value="GNAT_dom"/>
</dbReference>
<dbReference type="RefSeq" id="WP_169504537.1">
    <property type="nucleotide sequence ID" value="NZ_JABBPN010000005.1"/>
</dbReference>
<evidence type="ECO:0000256" key="1">
    <source>
        <dbReference type="ARBA" id="ARBA00022679"/>
    </source>
</evidence>
<dbReference type="AlphaFoldDB" id="A0A848M4A9"/>
<dbReference type="PROSITE" id="PS51186">
    <property type="entry name" value="GNAT"/>
    <property type="match status" value="1"/>
</dbReference>
<keyword evidence="2" id="KW-0012">Acyltransferase</keyword>
<evidence type="ECO:0000313" key="4">
    <source>
        <dbReference type="EMBL" id="NMO95767.1"/>
    </source>
</evidence>
<comment type="caution">
    <text evidence="4">The sequence shown here is derived from an EMBL/GenBank/DDBJ whole genome shotgun (WGS) entry which is preliminary data.</text>
</comment>
<feature type="domain" description="N-acetyltransferase" evidence="3">
    <location>
        <begin position="1"/>
        <end position="186"/>
    </location>
</feature>
<accession>A0A848M4A9</accession>
<proteinExistence type="predicted"/>
<keyword evidence="5" id="KW-1185">Reference proteome</keyword>
<dbReference type="SUPFAM" id="SSF55729">
    <property type="entry name" value="Acyl-CoA N-acyltransferases (Nat)"/>
    <property type="match status" value="1"/>
</dbReference>
<evidence type="ECO:0000259" key="3">
    <source>
        <dbReference type="PROSITE" id="PS51186"/>
    </source>
</evidence>
<dbReference type="InterPro" id="IPR050832">
    <property type="entry name" value="Bact_Acetyltransf"/>
</dbReference>